<dbReference type="PATRIC" id="fig|698957.3.peg.152"/>
<gene>
    <name evidence="1" type="ORF">CGSMWGv1500E_00770</name>
</gene>
<dbReference type="Proteomes" id="UP000032875">
    <property type="component" value="Unassembled WGS sequence"/>
</dbReference>
<accession>I4M4T1</accession>
<dbReference type="RefSeq" id="WP_004126678.1">
    <property type="nucleotide sequence ID" value="NZ_ADES01000001.1"/>
</dbReference>
<dbReference type="EMBL" id="ADES01000001">
    <property type="protein sequence ID" value="EIK84221.1"/>
    <property type="molecule type" value="Genomic_DNA"/>
</dbReference>
<comment type="caution">
    <text evidence="1">The sequence shown here is derived from an EMBL/GenBank/DDBJ whole genome shotgun (WGS) entry which is preliminary data.</text>
</comment>
<sequence>MTSNLLAIKPIHQQLHCSHEIFTAILRENYNTDNCSACRGLWLTAKNFIENKNTKRGTET</sequence>
<dbReference type="AlphaFoldDB" id="I4M4T1"/>
<organism evidence="1 2">
    <name type="scientific">Gardnerella vaginalis 1500E</name>
    <dbReference type="NCBI Taxonomy" id="698957"/>
    <lineage>
        <taxon>Bacteria</taxon>
        <taxon>Bacillati</taxon>
        <taxon>Actinomycetota</taxon>
        <taxon>Actinomycetes</taxon>
        <taxon>Bifidobacteriales</taxon>
        <taxon>Bifidobacteriaceae</taxon>
        <taxon>Gardnerella</taxon>
    </lineage>
</organism>
<evidence type="ECO:0000313" key="2">
    <source>
        <dbReference type="Proteomes" id="UP000032875"/>
    </source>
</evidence>
<reference evidence="1 2" key="1">
    <citation type="journal article" date="2012" name="J. Bacteriol.">
        <title>Comparative Genomic Analyses of 17 Clinical Isolates of Gardnerella vaginalis Provide Evidence of Multiple Genetically Isolated Clades Consistent with Subspeciation into Genovars.</title>
        <authorList>
            <person name="Ahmed A."/>
            <person name="Earl J."/>
            <person name="Retchless A."/>
            <person name="Hillier S."/>
            <person name="Rabe L."/>
            <person name="Cherpes T."/>
            <person name="Powell E."/>
            <person name="Janto B."/>
            <person name="Eutsey R."/>
            <person name="Hiller N.L."/>
            <person name="Boissy R."/>
            <person name="Dahlgreen M."/>
            <person name="Hall B."/>
            <person name="Costerton J."/>
            <person name="Post J.C."/>
            <person name="Hu F."/>
            <person name="Ehrlich G."/>
        </authorList>
    </citation>
    <scope>NUCLEOTIDE SEQUENCE [LARGE SCALE GENOMIC DNA]</scope>
    <source>
        <strain evidence="1 2">1500E</strain>
    </source>
</reference>
<proteinExistence type="predicted"/>
<name>I4M4T1_GARVA</name>
<evidence type="ECO:0000313" key="1">
    <source>
        <dbReference type="EMBL" id="EIK84221.1"/>
    </source>
</evidence>
<protein>
    <submittedName>
        <fullName evidence="1">Uncharacterized protein</fullName>
    </submittedName>
</protein>